<reference evidence="3" key="1">
    <citation type="submission" date="2020-01" db="EMBL/GenBank/DDBJ databases">
        <authorList>
            <person name="Mishra B."/>
        </authorList>
    </citation>
    <scope>NUCLEOTIDE SEQUENCE [LARGE SCALE GENOMIC DNA]</scope>
</reference>
<dbReference type="Pfam" id="PF03372">
    <property type="entry name" value="Exo_endo_phos"/>
    <property type="match status" value="1"/>
</dbReference>
<evidence type="ECO:0000256" key="1">
    <source>
        <dbReference type="SAM" id="MobiDB-lite"/>
    </source>
</evidence>
<dbReference type="Proteomes" id="UP000467841">
    <property type="component" value="Unassembled WGS sequence"/>
</dbReference>
<dbReference type="GO" id="GO:0003824">
    <property type="term" value="F:catalytic activity"/>
    <property type="evidence" value="ECO:0007669"/>
    <property type="project" value="InterPro"/>
</dbReference>
<dbReference type="AlphaFoldDB" id="A0A6D2JZD2"/>
<evidence type="ECO:0000313" key="3">
    <source>
        <dbReference type="EMBL" id="CAA7044705.1"/>
    </source>
</evidence>
<evidence type="ECO:0000259" key="2">
    <source>
        <dbReference type="Pfam" id="PF03372"/>
    </source>
</evidence>
<sequence length="273" mass="31425">MMTTATNIVAAATENYYQTLQFEQDEQEEQQLSQVNVLERRMETEPVQQTTQKKRRGRPPKNKRNSPMIGTSLRLRRFTQVQNSPHPRGKPAKGRESNVAESSNRHEANTGDNQNEGRNEQPVVRRLRGIRSSIRPDILFLTETKNHDDVVLQTLQCEEYTSHHLVPPHSPGGGGLALFWKQELEIEILFTCQNFIDTHINAEGESFYTTFVYGEPDQSKRQEVWQNLMTQAQDRTDPWLLTGDFNEIIESAEKKGGTVRPESSFTNFRTFMS</sequence>
<dbReference type="InterPro" id="IPR005135">
    <property type="entry name" value="Endo/exonuclease/phosphatase"/>
</dbReference>
<keyword evidence="4" id="KW-1185">Reference proteome</keyword>
<dbReference type="PANTHER" id="PTHR35218">
    <property type="entry name" value="RNASE H DOMAIN-CONTAINING PROTEIN"/>
    <property type="match status" value="1"/>
</dbReference>
<dbReference type="OrthoDB" id="1112302at2759"/>
<dbReference type="InterPro" id="IPR036691">
    <property type="entry name" value="Endo/exonu/phosph_ase_sf"/>
</dbReference>
<organism evidence="3 4">
    <name type="scientific">Microthlaspi erraticum</name>
    <dbReference type="NCBI Taxonomy" id="1685480"/>
    <lineage>
        <taxon>Eukaryota</taxon>
        <taxon>Viridiplantae</taxon>
        <taxon>Streptophyta</taxon>
        <taxon>Embryophyta</taxon>
        <taxon>Tracheophyta</taxon>
        <taxon>Spermatophyta</taxon>
        <taxon>Magnoliopsida</taxon>
        <taxon>eudicotyledons</taxon>
        <taxon>Gunneridae</taxon>
        <taxon>Pentapetalae</taxon>
        <taxon>rosids</taxon>
        <taxon>malvids</taxon>
        <taxon>Brassicales</taxon>
        <taxon>Brassicaceae</taxon>
        <taxon>Coluteocarpeae</taxon>
        <taxon>Microthlaspi</taxon>
    </lineage>
</organism>
<feature type="compositionally biased region" description="Basic residues" evidence="1">
    <location>
        <begin position="52"/>
        <end position="64"/>
    </location>
</feature>
<dbReference type="EMBL" id="CACVBM020001307">
    <property type="protein sequence ID" value="CAA7044705.1"/>
    <property type="molecule type" value="Genomic_DNA"/>
</dbReference>
<gene>
    <name evidence="3" type="ORF">MERR_LOCUS31940</name>
</gene>
<comment type="caution">
    <text evidence="3">The sequence shown here is derived from an EMBL/GenBank/DDBJ whole genome shotgun (WGS) entry which is preliminary data.</text>
</comment>
<accession>A0A6D2JZD2</accession>
<dbReference type="PANTHER" id="PTHR35218:SF9">
    <property type="entry name" value="ENDONUCLEASE_EXONUCLEASE_PHOSPHATASE DOMAIN-CONTAINING PROTEIN"/>
    <property type="match status" value="1"/>
</dbReference>
<evidence type="ECO:0000313" key="4">
    <source>
        <dbReference type="Proteomes" id="UP000467841"/>
    </source>
</evidence>
<name>A0A6D2JZD2_9BRAS</name>
<dbReference type="Gene3D" id="3.60.10.10">
    <property type="entry name" value="Endonuclease/exonuclease/phosphatase"/>
    <property type="match status" value="1"/>
</dbReference>
<feature type="domain" description="Endonuclease/exonuclease/phosphatase" evidence="2">
    <location>
        <begin position="116"/>
        <end position="255"/>
    </location>
</feature>
<feature type="compositionally biased region" description="Basic and acidic residues" evidence="1">
    <location>
        <begin position="93"/>
        <end position="119"/>
    </location>
</feature>
<feature type="region of interest" description="Disordered" evidence="1">
    <location>
        <begin position="38"/>
        <end position="123"/>
    </location>
</feature>
<proteinExistence type="predicted"/>
<protein>
    <recommendedName>
        <fullName evidence="2">Endonuclease/exonuclease/phosphatase domain-containing protein</fullName>
    </recommendedName>
</protein>
<dbReference type="SUPFAM" id="SSF56219">
    <property type="entry name" value="DNase I-like"/>
    <property type="match status" value="1"/>
</dbReference>